<dbReference type="RefSeq" id="WP_068419167.1">
    <property type="nucleotide sequence ID" value="NZ_LRDB01000052.1"/>
</dbReference>
<evidence type="ECO:0000256" key="4">
    <source>
        <dbReference type="ARBA" id="ARBA00022989"/>
    </source>
</evidence>
<evidence type="ECO:0000256" key="3">
    <source>
        <dbReference type="ARBA" id="ARBA00022692"/>
    </source>
</evidence>
<feature type="transmembrane region" description="Helical" evidence="6">
    <location>
        <begin position="333"/>
        <end position="357"/>
    </location>
</feature>
<evidence type="ECO:0000259" key="8">
    <source>
        <dbReference type="Pfam" id="PF12704"/>
    </source>
</evidence>
<keyword evidence="5 6" id="KW-0472">Membrane</keyword>
<feature type="domain" description="MacB-like periplasmic core" evidence="8">
    <location>
        <begin position="22"/>
        <end position="232"/>
    </location>
</feature>
<sequence>MFKQTFKFAIKSFRKSALMNYLNVIGLTFGLSIFFLTSLFIYQESTYEHDFTGHERIYQIGTSFYNMGPRAITSVNVPIMTSEMPEVKYTTVFTHSSNQEVHFEDETYTKQTVISADSLFFKVFDFDLIVGDRQTVLNEPNSVVISEQMANNIFGTTDLVGKTIRVGKNRECIIKGVSKSPKYKTQLNFDLLVSQVRRTNPSRGGWGTISSYVYVKVQPNVTVDQVNGQLDRLNEKYIYPLFIPDGSMSFSDWRSNEAYLGYFAESLASLRYESETETGLMPKANLNQTNTLLIVGIAALLISVINFINISTARASNRMKEVAIKRIMGSSRFLLVGQFMIEAFLTIGLASVLALAITELMVKIKPTLFGDFVEFSVLHSGQTMRAIVLLVVGITLLSGLYPAIYLSSGKIITILRSGSSKYSFSVFNAALLRKFATVVQFVFSIGLIGAVITMFMQIDFLRTRDIGYHSDNVIVIPNSFSLRNEKAAFKNELERISGIEQVSFISLVPSGLTKWDAPIELKDDNDRPFYHYNISADKSLLEAMDLTLLQGENFEESPYQITQRNYDESVGESKAIDTGSPKPILVNEAAVNALLIKDDPIGKRLQHYVIIGVVKDFVYTDLHGEIEPLVIEQKREPGIIDPILIKVTDKAAVMDQIETLWAGMAGKPLDYYMLNDNYERLVKTEEASFNTVFAFSIFAVLVSCIGLFGLAAFTVDQRIKEFGIRKVLGASITDIVKLFSGDFMKLIFIAFVISMPLTIYFLDAWLNNFSARIGIGYQVVLFTGILAITIAVTTVLLQSLKAGRLNPVDTLRNE</sequence>
<dbReference type="PANTHER" id="PTHR30572:SF18">
    <property type="entry name" value="ABC-TYPE MACROLIDE FAMILY EXPORT SYSTEM PERMEASE COMPONENT 2"/>
    <property type="match status" value="1"/>
</dbReference>
<feature type="domain" description="ABC3 transporter permease C-terminal" evidence="7">
    <location>
        <begin position="294"/>
        <end position="408"/>
    </location>
</feature>
<dbReference type="InterPro" id="IPR025857">
    <property type="entry name" value="MacB_PCD"/>
</dbReference>
<dbReference type="STRING" id="296218.AWN68_12245"/>
<feature type="transmembrane region" description="Helical" evidence="6">
    <location>
        <begin position="292"/>
        <end position="312"/>
    </location>
</feature>
<dbReference type="PANTHER" id="PTHR30572">
    <property type="entry name" value="MEMBRANE COMPONENT OF TRANSPORTER-RELATED"/>
    <property type="match status" value="1"/>
</dbReference>
<dbReference type="EMBL" id="LRDB01000052">
    <property type="protein sequence ID" value="KYG71946.1"/>
    <property type="molecule type" value="Genomic_DNA"/>
</dbReference>
<name>A0A150WZW3_9BACT</name>
<keyword evidence="2" id="KW-1003">Cell membrane</keyword>
<feature type="transmembrane region" description="Helical" evidence="6">
    <location>
        <begin position="435"/>
        <end position="456"/>
    </location>
</feature>
<feature type="transmembrane region" description="Helical" evidence="6">
    <location>
        <begin position="692"/>
        <end position="715"/>
    </location>
</feature>
<dbReference type="Pfam" id="PF02687">
    <property type="entry name" value="FtsX"/>
    <property type="match status" value="2"/>
</dbReference>
<dbReference type="Pfam" id="PF12704">
    <property type="entry name" value="MacB_PCD"/>
    <property type="match status" value="1"/>
</dbReference>
<dbReference type="AlphaFoldDB" id="A0A150WZW3"/>
<feature type="domain" description="ABC3 transporter permease C-terminal" evidence="7">
    <location>
        <begin position="694"/>
        <end position="807"/>
    </location>
</feature>
<comment type="subcellular location">
    <subcellularLocation>
        <location evidence="1">Cell membrane</location>
        <topology evidence="1">Multi-pass membrane protein</topology>
    </subcellularLocation>
</comment>
<evidence type="ECO:0000259" key="7">
    <source>
        <dbReference type="Pfam" id="PF02687"/>
    </source>
</evidence>
<comment type="caution">
    <text evidence="9">The sequence shown here is derived from an EMBL/GenBank/DDBJ whole genome shotgun (WGS) entry which is preliminary data.</text>
</comment>
<evidence type="ECO:0000256" key="6">
    <source>
        <dbReference type="SAM" id="Phobius"/>
    </source>
</evidence>
<evidence type="ECO:0000313" key="10">
    <source>
        <dbReference type="Proteomes" id="UP000075615"/>
    </source>
</evidence>
<organism evidence="9 10">
    <name type="scientific">Roseivirga echinicomitans</name>
    <dbReference type="NCBI Taxonomy" id="296218"/>
    <lineage>
        <taxon>Bacteria</taxon>
        <taxon>Pseudomonadati</taxon>
        <taxon>Bacteroidota</taxon>
        <taxon>Cytophagia</taxon>
        <taxon>Cytophagales</taxon>
        <taxon>Roseivirgaceae</taxon>
        <taxon>Roseivirga</taxon>
    </lineage>
</organism>
<gene>
    <name evidence="9" type="ORF">AWN68_12245</name>
</gene>
<protein>
    <submittedName>
        <fullName evidence="9">Uncharacterized protein</fullName>
    </submittedName>
</protein>
<dbReference type="Proteomes" id="UP000075615">
    <property type="component" value="Unassembled WGS sequence"/>
</dbReference>
<proteinExistence type="predicted"/>
<dbReference type="OrthoDB" id="982637at2"/>
<feature type="transmembrane region" description="Helical" evidence="6">
    <location>
        <begin position="386"/>
        <end position="406"/>
    </location>
</feature>
<dbReference type="InterPro" id="IPR003838">
    <property type="entry name" value="ABC3_permease_C"/>
</dbReference>
<evidence type="ECO:0000256" key="5">
    <source>
        <dbReference type="ARBA" id="ARBA00023136"/>
    </source>
</evidence>
<evidence type="ECO:0000313" key="9">
    <source>
        <dbReference type="EMBL" id="KYG71946.1"/>
    </source>
</evidence>
<keyword evidence="10" id="KW-1185">Reference proteome</keyword>
<evidence type="ECO:0000256" key="2">
    <source>
        <dbReference type="ARBA" id="ARBA00022475"/>
    </source>
</evidence>
<accession>A0A150WZW3</accession>
<reference evidence="9 10" key="1">
    <citation type="submission" date="2016-01" db="EMBL/GenBank/DDBJ databases">
        <title>Genome sequencing of Roseivirga echinicomitans KMM 6058.</title>
        <authorList>
            <person name="Selvaratnam C."/>
            <person name="Thevarajoo S."/>
            <person name="Goh K.M."/>
            <person name="Ee R."/>
            <person name="Chan K.-G."/>
            <person name="Chong C.S."/>
        </authorList>
    </citation>
    <scope>NUCLEOTIDE SEQUENCE [LARGE SCALE GENOMIC DNA]</scope>
    <source>
        <strain evidence="9 10">KMM 6058</strain>
    </source>
</reference>
<dbReference type="GO" id="GO:0022857">
    <property type="term" value="F:transmembrane transporter activity"/>
    <property type="evidence" value="ECO:0007669"/>
    <property type="project" value="TreeGrafter"/>
</dbReference>
<keyword evidence="4 6" id="KW-1133">Transmembrane helix</keyword>
<feature type="transmembrane region" description="Helical" evidence="6">
    <location>
        <begin position="743"/>
        <end position="762"/>
    </location>
</feature>
<feature type="transmembrane region" description="Helical" evidence="6">
    <location>
        <begin position="21"/>
        <end position="42"/>
    </location>
</feature>
<dbReference type="InterPro" id="IPR050250">
    <property type="entry name" value="Macrolide_Exporter_MacB"/>
</dbReference>
<feature type="transmembrane region" description="Helical" evidence="6">
    <location>
        <begin position="774"/>
        <end position="797"/>
    </location>
</feature>
<keyword evidence="3 6" id="KW-0812">Transmembrane</keyword>
<evidence type="ECO:0000256" key="1">
    <source>
        <dbReference type="ARBA" id="ARBA00004651"/>
    </source>
</evidence>
<dbReference type="GO" id="GO:0005886">
    <property type="term" value="C:plasma membrane"/>
    <property type="evidence" value="ECO:0007669"/>
    <property type="project" value="UniProtKB-SubCell"/>
</dbReference>